<evidence type="ECO:0000259" key="12">
    <source>
        <dbReference type="Pfam" id="PF01761"/>
    </source>
</evidence>
<dbReference type="Pfam" id="PF01761">
    <property type="entry name" value="DHQ_synthase"/>
    <property type="match status" value="1"/>
</dbReference>
<reference evidence="14 15" key="1">
    <citation type="journal article" date="2012" name="Stand. Genomic Sci.">
        <title>Complete genome sequence of Terriglobus saanensis type strain SP1PR4(T), an Acidobacteria from tundra soil.</title>
        <authorList>
            <person name="Rawat S.R."/>
            <person name="Mannisto M.K."/>
            <person name="Starovoytov V."/>
            <person name="Goodwin L."/>
            <person name="Nolan M."/>
            <person name="Hauser L."/>
            <person name="Land M."/>
            <person name="Davenport K.W."/>
            <person name="Woyke T."/>
            <person name="Haggblom M.M."/>
        </authorList>
    </citation>
    <scope>NUCLEOTIDE SEQUENCE</scope>
    <source>
        <strain evidence="15">ATCC BAA-1853 / DSM 23119 / SP1PR4</strain>
    </source>
</reference>
<protein>
    <recommendedName>
        <fullName evidence="10 11">3-dehydroquinate synthase</fullName>
        <shortName evidence="10">DHQS</shortName>
        <ecNumber evidence="10 11">4.2.3.4</ecNumber>
    </recommendedName>
</protein>
<dbReference type="Gene3D" id="3.40.50.1970">
    <property type="match status" value="1"/>
</dbReference>
<feature type="domain" description="3-dehydroquinate synthase C-terminal" evidence="13">
    <location>
        <begin position="180"/>
        <end position="322"/>
    </location>
</feature>
<keyword evidence="10" id="KW-0963">Cytoplasm</keyword>
<keyword evidence="7 10" id="KW-0520">NAD</keyword>
<dbReference type="GO" id="GO:0009073">
    <property type="term" value="P:aromatic amino acid family biosynthetic process"/>
    <property type="evidence" value="ECO:0007669"/>
    <property type="project" value="UniProtKB-KW"/>
</dbReference>
<evidence type="ECO:0000256" key="11">
    <source>
        <dbReference type="NCBIfam" id="TIGR01357"/>
    </source>
</evidence>
<dbReference type="SUPFAM" id="SSF56796">
    <property type="entry name" value="Dehydroquinate synthase-like"/>
    <property type="match status" value="1"/>
</dbReference>
<comment type="subcellular location">
    <subcellularLocation>
        <location evidence="10">Cytoplasm</location>
    </subcellularLocation>
</comment>
<dbReference type="AlphaFoldDB" id="E8V4N8"/>
<evidence type="ECO:0000256" key="1">
    <source>
        <dbReference type="ARBA" id="ARBA00001911"/>
    </source>
</evidence>
<evidence type="ECO:0000256" key="3">
    <source>
        <dbReference type="ARBA" id="ARBA00003485"/>
    </source>
</evidence>
<dbReference type="PANTHER" id="PTHR43622">
    <property type="entry name" value="3-DEHYDROQUINATE SYNTHASE"/>
    <property type="match status" value="1"/>
</dbReference>
<dbReference type="InterPro" id="IPR056179">
    <property type="entry name" value="DHQS_C"/>
</dbReference>
<feature type="binding site" evidence="10">
    <location>
        <begin position="104"/>
        <end position="108"/>
    </location>
    <ligand>
        <name>NAD(+)</name>
        <dbReference type="ChEBI" id="CHEBI:57540"/>
    </ligand>
</feature>
<dbReference type="UniPathway" id="UPA00053">
    <property type="reaction ID" value="UER00085"/>
</dbReference>
<feature type="binding site" evidence="10">
    <location>
        <position position="246"/>
    </location>
    <ligand>
        <name>Zn(2+)</name>
        <dbReference type="ChEBI" id="CHEBI:29105"/>
    </ligand>
</feature>
<dbReference type="NCBIfam" id="TIGR01357">
    <property type="entry name" value="aroB"/>
    <property type="match status" value="1"/>
</dbReference>
<evidence type="ECO:0000313" key="14">
    <source>
        <dbReference type="EMBL" id="ADV81442.1"/>
    </source>
</evidence>
<dbReference type="RefSeq" id="WP_013567175.1">
    <property type="nucleotide sequence ID" value="NC_014963.1"/>
</dbReference>
<dbReference type="GO" id="GO:0009423">
    <property type="term" value="P:chorismate biosynthetic process"/>
    <property type="evidence" value="ECO:0007669"/>
    <property type="project" value="UniProtKB-UniRule"/>
</dbReference>
<evidence type="ECO:0000256" key="7">
    <source>
        <dbReference type="ARBA" id="ARBA00023027"/>
    </source>
</evidence>
<dbReference type="InterPro" id="IPR030960">
    <property type="entry name" value="DHQS/DOIS_N"/>
</dbReference>
<comment type="cofactor">
    <cofactor evidence="2">
        <name>Zn(2+)</name>
        <dbReference type="ChEBI" id="CHEBI:29105"/>
    </cofactor>
</comment>
<proteinExistence type="inferred from homology"/>
<dbReference type="Proteomes" id="UP000006844">
    <property type="component" value="Chromosome"/>
</dbReference>
<evidence type="ECO:0000256" key="6">
    <source>
        <dbReference type="ARBA" id="ARBA00022833"/>
    </source>
</evidence>
<dbReference type="HAMAP" id="MF_00110">
    <property type="entry name" value="DHQ_synthase"/>
    <property type="match status" value="1"/>
</dbReference>
<dbReference type="eggNOG" id="COG0337">
    <property type="taxonomic scope" value="Bacteria"/>
</dbReference>
<dbReference type="GO" id="GO:0000166">
    <property type="term" value="F:nucleotide binding"/>
    <property type="evidence" value="ECO:0007669"/>
    <property type="project" value="UniProtKB-KW"/>
</dbReference>
<dbReference type="GO" id="GO:0008652">
    <property type="term" value="P:amino acid biosynthetic process"/>
    <property type="evidence" value="ECO:0007669"/>
    <property type="project" value="UniProtKB-KW"/>
</dbReference>
<dbReference type="GO" id="GO:0003856">
    <property type="term" value="F:3-dehydroquinate synthase activity"/>
    <property type="evidence" value="ECO:0007669"/>
    <property type="project" value="UniProtKB-UniRule"/>
</dbReference>
<dbReference type="EC" id="4.2.3.4" evidence="10 11"/>
<feature type="binding site" evidence="10">
    <location>
        <position position="183"/>
    </location>
    <ligand>
        <name>Zn(2+)</name>
        <dbReference type="ChEBI" id="CHEBI:29105"/>
    </ligand>
</feature>
<organism evidence="14 15">
    <name type="scientific">Terriglobus saanensis (strain ATCC BAA-1853 / DSM 23119 / SP1PR4)</name>
    <dbReference type="NCBI Taxonomy" id="401053"/>
    <lineage>
        <taxon>Bacteria</taxon>
        <taxon>Pseudomonadati</taxon>
        <taxon>Acidobacteriota</taxon>
        <taxon>Terriglobia</taxon>
        <taxon>Terriglobales</taxon>
        <taxon>Acidobacteriaceae</taxon>
        <taxon>Terriglobus</taxon>
    </lineage>
</organism>
<dbReference type="InterPro" id="IPR030963">
    <property type="entry name" value="DHQ_synth_fam"/>
</dbReference>
<comment type="pathway">
    <text evidence="10">Metabolic intermediate biosynthesis; chorismate biosynthesis; chorismate from D-erythrose 4-phosphate and phosphoenolpyruvate: step 2/7.</text>
</comment>
<evidence type="ECO:0000313" key="15">
    <source>
        <dbReference type="Proteomes" id="UP000006844"/>
    </source>
</evidence>
<comment type="cofactor">
    <cofactor evidence="1 10">
        <name>NAD(+)</name>
        <dbReference type="ChEBI" id="CHEBI:57540"/>
    </cofactor>
</comment>
<dbReference type="PANTHER" id="PTHR43622:SF1">
    <property type="entry name" value="3-DEHYDROQUINATE SYNTHASE"/>
    <property type="match status" value="1"/>
</dbReference>
<name>E8V4N8_TERSS</name>
<keyword evidence="6 10" id="KW-0862">Zinc</keyword>
<feature type="binding site" evidence="10">
    <location>
        <position position="141"/>
    </location>
    <ligand>
        <name>NAD(+)</name>
        <dbReference type="ChEBI" id="CHEBI:57540"/>
    </ligand>
</feature>
<feature type="binding site" evidence="10">
    <location>
        <position position="263"/>
    </location>
    <ligand>
        <name>Zn(2+)</name>
        <dbReference type="ChEBI" id="CHEBI:29105"/>
    </ligand>
</feature>
<evidence type="ECO:0000256" key="2">
    <source>
        <dbReference type="ARBA" id="ARBA00001947"/>
    </source>
</evidence>
<evidence type="ECO:0000256" key="10">
    <source>
        <dbReference type="HAMAP-Rule" id="MF_00110"/>
    </source>
</evidence>
<comment type="catalytic activity">
    <reaction evidence="10">
        <text>7-phospho-2-dehydro-3-deoxy-D-arabino-heptonate = 3-dehydroquinate + phosphate</text>
        <dbReference type="Rhea" id="RHEA:21968"/>
        <dbReference type="ChEBI" id="CHEBI:32364"/>
        <dbReference type="ChEBI" id="CHEBI:43474"/>
        <dbReference type="ChEBI" id="CHEBI:58394"/>
        <dbReference type="EC" id="4.2.3.4"/>
    </reaction>
</comment>
<keyword evidence="10" id="KW-0028">Amino-acid biosynthesis</keyword>
<evidence type="ECO:0000256" key="9">
    <source>
        <dbReference type="ARBA" id="ARBA00023285"/>
    </source>
</evidence>
<keyword evidence="5 10" id="KW-0547">Nucleotide-binding</keyword>
<dbReference type="Gene3D" id="1.20.1090.10">
    <property type="entry name" value="Dehydroquinate synthase-like - alpha domain"/>
    <property type="match status" value="1"/>
</dbReference>
<keyword evidence="4 10" id="KW-0479">Metal-binding</keyword>
<accession>E8V4N8</accession>
<keyword evidence="15" id="KW-1185">Reference proteome</keyword>
<feature type="binding site" evidence="10">
    <location>
        <position position="150"/>
    </location>
    <ligand>
        <name>NAD(+)</name>
        <dbReference type="ChEBI" id="CHEBI:57540"/>
    </ligand>
</feature>
<dbReference type="GO" id="GO:0046872">
    <property type="term" value="F:metal ion binding"/>
    <property type="evidence" value="ECO:0007669"/>
    <property type="project" value="UniProtKB-KW"/>
</dbReference>
<keyword evidence="8 10" id="KW-0456">Lyase</keyword>
<sequence>MPSISLKTPSASYDVTLGTSLLKTLRQRITRATGSRTSRIFFVTSPALWKLWGEAVTESFESATVLFLPAGESHKRFASVEKLLEQLARNGADRDSILVAFGGGVVGDLTGFLAAIYMRGIRVVQVPTTLLAQVDSSVGGKTGVNLAAGKNLVGSFHHPVAVIADIDVLQTLPKNELRAGLQEAIKSGVIRDPKLFSFLEKNADKVLAGDTKALQTVVDRSLRVKADVVNQDELENGLRMILNFGHTIGHAIEAATKYTVLLHGEAIGWGMIAAIRLAEQRGAMSEKDAKRVVDLIHRYGPLPAFKAKAERLVELSAGDKKNRGGAKRFILPTGIGTVEIVTDVTEDELLAATSAMLQEMSAMTKTKKQVKR</sequence>
<dbReference type="InterPro" id="IPR050071">
    <property type="entry name" value="Dehydroquinate_synthase"/>
</dbReference>
<dbReference type="CDD" id="cd08195">
    <property type="entry name" value="DHQS"/>
    <property type="match status" value="1"/>
</dbReference>
<evidence type="ECO:0000256" key="4">
    <source>
        <dbReference type="ARBA" id="ARBA00022723"/>
    </source>
</evidence>
<evidence type="ECO:0000259" key="13">
    <source>
        <dbReference type="Pfam" id="PF24621"/>
    </source>
</evidence>
<dbReference type="Pfam" id="PF24621">
    <property type="entry name" value="DHQS_C"/>
    <property type="match status" value="1"/>
</dbReference>
<gene>
    <name evidence="10" type="primary">aroB</name>
    <name evidence="14" type="ordered locus">AciPR4_0607</name>
</gene>
<comment type="cofactor">
    <cofactor evidence="10">
        <name>Co(2+)</name>
        <dbReference type="ChEBI" id="CHEBI:48828"/>
    </cofactor>
    <cofactor evidence="10">
        <name>Zn(2+)</name>
        <dbReference type="ChEBI" id="CHEBI:29105"/>
    </cofactor>
    <text evidence="10">Binds 1 divalent metal cation per subunit. Can use either Co(2+) or Zn(2+).</text>
</comment>
<dbReference type="HOGENOM" id="CLU_001201_0_2_0"/>
<dbReference type="PIRSF" id="PIRSF001455">
    <property type="entry name" value="DHQ_synth"/>
    <property type="match status" value="1"/>
</dbReference>
<evidence type="ECO:0000256" key="8">
    <source>
        <dbReference type="ARBA" id="ARBA00023239"/>
    </source>
</evidence>
<dbReference type="InterPro" id="IPR016037">
    <property type="entry name" value="DHQ_synth_AroB"/>
</dbReference>
<evidence type="ECO:0000256" key="5">
    <source>
        <dbReference type="ARBA" id="ARBA00022741"/>
    </source>
</evidence>
<dbReference type="STRING" id="401053.AciPR4_0607"/>
<keyword evidence="10" id="KW-0057">Aromatic amino acid biosynthesis</keyword>
<dbReference type="OrthoDB" id="9806583at2"/>
<dbReference type="FunFam" id="3.40.50.1970:FF:000007">
    <property type="entry name" value="Pentafunctional AROM polypeptide"/>
    <property type="match status" value="1"/>
</dbReference>
<dbReference type="KEGG" id="tsa:AciPR4_0607"/>
<feature type="binding site" evidence="10">
    <location>
        <begin position="128"/>
        <end position="129"/>
    </location>
    <ligand>
        <name>NAD(+)</name>
        <dbReference type="ChEBI" id="CHEBI:57540"/>
    </ligand>
</feature>
<comment type="function">
    <text evidence="3 10">Catalyzes the conversion of 3-deoxy-D-arabino-heptulosonate 7-phosphate (DAHP) to dehydroquinate (DHQ).</text>
</comment>
<dbReference type="EMBL" id="CP002467">
    <property type="protein sequence ID" value="ADV81442.1"/>
    <property type="molecule type" value="Genomic_DNA"/>
</dbReference>
<keyword evidence="9 10" id="KW-0170">Cobalt</keyword>
<comment type="similarity">
    <text evidence="10">Belongs to the sugar phosphate cyclases superfamily. Dehydroquinate synthase family.</text>
</comment>
<feature type="domain" description="3-dehydroquinate synthase N-terminal" evidence="12">
    <location>
        <begin position="67"/>
        <end position="178"/>
    </location>
</feature>
<comment type="caution">
    <text evidence="10">Lacks conserved residue(s) required for the propagation of feature annotation.</text>
</comment>
<dbReference type="GO" id="GO:0005737">
    <property type="term" value="C:cytoplasm"/>
    <property type="evidence" value="ECO:0007669"/>
    <property type="project" value="UniProtKB-SubCell"/>
</dbReference>